<dbReference type="EMBL" id="CM000882">
    <property type="protein sequence ID" value="KQJ96911.1"/>
    <property type="molecule type" value="Genomic_DNA"/>
</dbReference>
<dbReference type="SUPFAM" id="SSF47676">
    <property type="entry name" value="Conserved domain common to transcription factors TFIIS, elongin A, CRSP70"/>
    <property type="match status" value="1"/>
</dbReference>
<evidence type="ECO:0000256" key="7">
    <source>
        <dbReference type="SAM" id="MobiDB-lite"/>
    </source>
</evidence>
<comment type="cofactor">
    <cofactor evidence="1">
        <name>FAD</name>
        <dbReference type="ChEBI" id="CHEBI:57692"/>
    </cofactor>
</comment>
<evidence type="ECO:0000313" key="11">
    <source>
        <dbReference type="Proteomes" id="UP000008810"/>
    </source>
</evidence>
<dbReference type="EMBL" id="CM000882">
    <property type="protein sequence ID" value="KQJ96912.1"/>
    <property type="molecule type" value="Genomic_DNA"/>
</dbReference>
<feature type="region of interest" description="Disordered" evidence="7">
    <location>
        <begin position="1465"/>
        <end position="1486"/>
    </location>
</feature>
<dbReference type="GO" id="GO:0016491">
    <property type="term" value="F:oxidoreductase activity"/>
    <property type="evidence" value="ECO:0000318"/>
    <property type="project" value="GO_Central"/>
</dbReference>
<name>A0A0Q3FAU9_BRADI</name>
<dbReference type="EnsemblPlants" id="KQJ96911">
    <property type="protein sequence ID" value="KQJ96911"/>
    <property type="gene ID" value="BRADI_3g27750v3"/>
</dbReference>
<dbReference type="Gene3D" id="1.10.10.10">
    <property type="entry name" value="Winged helix-like DNA-binding domain superfamily/Winged helix DNA-binding domain"/>
    <property type="match status" value="1"/>
</dbReference>
<reference evidence="9 10" key="1">
    <citation type="journal article" date="2010" name="Nature">
        <title>Genome sequencing and analysis of the model grass Brachypodium distachyon.</title>
        <authorList>
            <consortium name="International Brachypodium Initiative"/>
        </authorList>
    </citation>
    <scope>NUCLEOTIDE SEQUENCE [LARGE SCALE GENOMIC DNA]</scope>
    <source>
        <strain evidence="9 10">Bd21</strain>
    </source>
</reference>
<dbReference type="InterPro" id="IPR002937">
    <property type="entry name" value="Amino_oxidase"/>
</dbReference>
<dbReference type="ExpressionAtlas" id="A0A0Q3FAU9">
    <property type="expression patterns" value="baseline"/>
</dbReference>
<feature type="domain" description="SWIRM" evidence="8">
    <location>
        <begin position="507"/>
        <end position="607"/>
    </location>
</feature>
<dbReference type="Gramene" id="KQJ96912">
    <property type="protein sequence ID" value="KQJ96912"/>
    <property type="gene ID" value="BRADI_3g27750v3"/>
</dbReference>
<dbReference type="Gene3D" id="3.90.660.10">
    <property type="match status" value="1"/>
</dbReference>
<feature type="region of interest" description="Disordered" evidence="7">
    <location>
        <begin position="1696"/>
        <end position="1728"/>
    </location>
</feature>
<dbReference type="GO" id="GO:0052901">
    <property type="term" value="F:spermine oxidase activity"/>
    <property type="evidence" value="ECO:0007669"/>
    <property type="project" value="UniProtKB-ARBA"/>
</dbReference>
<evidence type="ECO:0000256" key="5">
    <source>
        <dbReference type="ARBA" id="ARBA00022853"/>
    </source>
</evidence>
<dbReference type="EnsemblPlants" id="KQJ96912">
    <property type="protein sequence ID" value="KQJ96912"/>
    <property type="gene ID" value="BRADI_3g27750v3"/>
</dbReference>
<evidence type="ECO:0000313" key="10">
    <source>
        <dbReference type="EnsemblPlants" id="KQJ96911"/>
    </source>
</evidence>
<dbReference type="STRING" id="15368.A0A0Q3FAU9"/>
<evidence type="ECO:0000256" key="3">
    <source>
        <dbReference type="ARBA" id="ARBA00022630"/>
    </source>
</evidence>
<dbReference type="PANTHER" id="PTHR10742:SF410">
    <property type="entry name" value="LYSINE-SPECIFIC HISTONE DEMETHYLASE 2"/>
    <property type="match status" value="1"/>
</dbReference>
<gene>
    <name evidence="10" type="primary">LOC100845102</name>
    <name evidence="9" type="ORF">BRADI_3g27750v3</name>
</gene>
<dbReference type="SUPFAM" id="SSF51905">
    <property type="entry name" value="FAD/NAD(P)-binding domain"/>
    <property type="match status" value="1"/>
</dbReference>
<feature type="region of interest" description="Disordered" evidence="7">
    <location>
        <begin position="317"/>
        <end position="337"/>
    </location>
</feature>
<evidence type="ECO:0000313" key="9">
    <source>
        <dbReference type="EMBL" id="KQJ96911.1"/>
    </source>
</evidence>
<protein>
    <recommendedName>
        <fullName evidence="8">SWIRM domain-containing protein</fullName>
    </recommendedName>
</protein>
<feature type="compositionally biased region" description="Polar residues" evidence="7">
    <location>
        <begin position="187"/>
        <end position="197"/>
    </location>
</feature>
<dbReference type="GO" id="GO:0046208">
    <property type="term" value="P:spermine catabolic process"/>
    <property type="evidence" value="ECO:0007669"/>
    <property type="project" value="UniProtKB-ARBA"/>
</dbReference>
<dbReference type="FunCoup" id="A0A0Q3FAU9">
    <property type="interactions" value="380"/>
</dbReference>
<dbReference type="Gene3D" id="3.50.50.60">
    <property type="entry name" value="FAD/NAD(P)-binding domain"/>
    <property type="match status" value="1"/>
</dbReference>
<keyword evidence="4" id="KW-0274">FAD</keyword>
<dbReference type="SUPFAM" id="SSF46689">
    <property type="entry name" value="Homeodomain-like"/>
    <property type="match status" value="1"/>
</dbReference>
<dbReference type="Gramene" id="KQJ96911">
    <property type="protein sequence ID" value="KQJ96911"/>
    <property type="gene ID" value="BRADI_3g27750v3"/>
</dbReference>
<dbReference type="GO" id="GO:0050660">
    <property type="term" value="F:flavin adenine dinucleotide binding"/>
    <property type="evidence" value="ECO:0007669"/>
    <property type="project" value="UniProtKB-ARBA"/>
</dbReference>
<dbReference type="Pfam" id="PF23030">
    <property type="entry name" value="SCAF11-like_C"/>
    <property type="match status" value="1"/>
</dbReference>
<evidence type="ECO:0000256" key="6">
    <source>
        <dbReference type="ARBA" id="ARBA00023002"/>
    </source>
</evidence>
<reference evidence="10" key="3">
    <citation type="submission" date="2018-08" db="UniProtKB">
        <authorList>
            <consortium name="EnsemblPlants"/>
        </authorList>
    </citation>
    <scope>IDENTIFICATION</scope>
    <source>
        <strain evidence="10">cv. Bd21</strain>
    </source>
</reference>
<dbReference type="InterPro" id="IPR007526">
    <property type="entry name" value="SWIRM"/>
</dbReference>
<sequence>MDDTLANIRKKLKRLKKGKEEDVVAVAGFGAEGEVLAEQEDLQGGIDMGEGVADENSNLEVENLIIGDGLKGLGDLGLEDSLSVLFKKPGRKSRQISKKDAEGVEVADSHAEEALANRSDLASDMAAKGTKRRRRRTKAEMRMAAANYGSSVVNYRLPRKAKAKPTASNSNRRSKVDTHKALGEVASESSPDLQQTSDDNEKAADDGLCCVSLGETLIQDVETSRIPDDGSRNSSDGASHRYEVPARASNFSGLKPCSGLHAEETSRSAANASPDCISDVQKTCSEALVKDRYADADCSPDRPPASTMRRKTSLKLKEVPKKPVRQKELPSVGADDKPGEIAESDVLLKERCKNTFRLGRLTTVVPAKSAGCTGGLKHGNTEPSEAVPTEENLDQPAAFGIHGSRVTAKDSCASHNIIASAKEMDIIDVAATSDFEDMENTSKVKRVTRSAKKRKHGDMAYEGDVDWETLMQEQGLFSNPSAGFADPSLKSKDKIKALEVLENGGAAGVAAVSAGLRAEAISPIEKIKFKDVLKRKGGLQEYLECRNMILNCWNKDVKHLLDLADCGFSNVPSEDDSPRQALTRDVYFFLDQNGYINAGIASAKVTADHGITCPEVAEVSQLNELSGVKPFNIQGKVVVSLQDKGPGYGAFGPLTETSKEDKIPDIQCDAQELLSHLQSKEQAFEEKNLDASLPSTNINCQSYLDDSVGEVEGCSLHQPKAGATKLSGNNHEVNYRVEAGGYCKKIIIVGAGPAGLTAARHLRRHGFAVTVLEARNRIGGRVYTDRTSLSVPVDLGASIITGVEADIATERRADPSSLICSQLGLELTVLKSACPLYDVVTGNKVSDDLDDELESEYNGLLDEMEHLFAQNGESAMGLSLEDGLEYALRKNRTVHSISSVGQDDRLISISNKGGVDISKSVSTEKEIAHRGKDDKIDVLSPLERRVMNWHFAHLEYGCAAMLKSVSLPYWNQDDVYGGFGGPHCMIKGGYGTVLESLAEGLDVRLNQVVTEIMYSSEESDASGNNGKNVKVSTSSGGEFVGDAVLITVPLGCLKAHAIKFSPSLPNWKLSSIDRLGFGVLNKIVLEFPEVFWDDNVDYFGATAEETDLRGQCFMFWNLKKTVGAPVLIALLVGKAAIDGQSISSSAHVSNAMVVLRKLFKGVAVPDPVASVVTNWGLDPFSRGAYSYVAVGASGQDYDILGRPVANCLFFAGEATCKEHPDTVGGAILSGLREAVRIIDLVQSGKDYVAEVQALQTYQMQSDSERNEVRDMSSRLEARELSTALSKNSSDPSYAVVSKESLLQEMFFSAQTTPGRLHLAKELLKLPPDALKSFAGSKEGLTTLNSWILDSLGKNATQLLRHCVRLLLLVSTDLLAVRLSGIGRTVKEKVCVHTSRDIRAIARQLVSMWIEVFRKEKASNGRLKLLRRMPSIESSKTRNKDLQSGMPTLHVPNEALDNHRAGAQLVRSAGSHSPHKTSKKPENKSVKLGTIMATRSDGSSLHSQKQHYDMEHKEDHDMVMSEEEAAAFAAAEAARVAAIAAAQAYASVEAVSVPRELPKIPSFYTFAMRDHYLDESETRKKVLSDNLGRLECISEIDSRNGKAKNSSAEQVNCADVDSSKMTVDNCTQRSYSNEKACLINIRDNSADSGAVESRFTRAWVDTDTICIDGVKDPLAIERWQAQAMEADKEFYSRIHIPDEEDSSSQKHTCKSSASQVAESKPASEGQPRGVEHIKQGLINFIGTLLMPLYKSKKIDRDSYKTIMRKAVTKIIETCTEGEKVMAAHEFLDFKRKTKIQSFVDKLVERHWHLAPAPKS</sequence>
<evidence type="ECO:0000259" key="8">
    <source>
        <dbReference type="PROSITE" id="PS50934"/>
    </source>
</evidence>
<dbReference type="InterPro" id="IPR036188">
    <property type="entry name" value="FAD/NAD-bd_sf"/>
</dbReference>
<feature type="region of interest" description="Disordered" evidence="7">
    <location>
        <begin position="115"/>
        <end position="138"/>
    </location>
</feature>
<keyword evidence="6" id="KW-0560">Oxidoreductase</keyword>
<dbReference type="GO" id="GO:1903602">
    <property type="term" value="P:thermospermine catabolic process"/>
    <property type="evidence" value="ECO:0007669"/>
    <property type="project" value="UniProtKB-ARBA"/>
</dbReference>
<keyword evidence="11" id="KW-1185">Reference proteome</keyword>
<dbReference type="KEGG" id="bdi:100845102"/>
<dbReference type="OrthoDB" id="5046242at2759"/>
<dbReference type="InterPro" id="IPR035441">
    <property type="entry name" value="TFIIS/LEDGF_dom_sf"/>
</dbReference>
<keyword evidence="5" id="KW-0156">Chromatin regulator</keyword>
<feature type="region of interest" description="Disordered" evidence="7">
    <location>
        <begin position="220"/>
        <end position="240"/>
    </location>
</feature>
<accession>A0A0Q3FAU9</accession>
<keyword evidence="3" id="KW-0285">Flavoprotein</keyword>
<dbReference type="GO" id="GO:0141052">
    <property type="term" value="F:histone H3 demethylase activity"/>
    <property type="evidence" value="ECO:0007669"/>
    <property type="project" value="UniProtKB-ARBA"/>
</dbReference>
<dbReference type="Pfam" id="PF01593">
    <property type="entry name" value="Amino_oxidase"/>
    <property type="match status" value="1"/>
</dbReference>
<comment type="similarity">
    <text evidence="2">Belongs to the flavin monoamine oxidase family.</text>
</comment>
<dbReference type="InterPro" id="IPR057031">
    <property type="entry name" value="SFR19-like_C"/>
</dbReference>
<dbReference type="GO" id="GO:0016705">
    <property type="term" value="F:oxidoreductase activity, acting on paired donors, with incorporation or reduction of molecular oxygen"/>
    <property type="evidence" value="ECO:0007669"/>
    <property type="project" value="UniProtKB-ARBA"/>
</dbReference>
<dbReference type="PRINTS" id="PR00419">
    <property type="entry name" value="ADXRDTASE"/>
</dbReference>
<dbReference type="PROSITE" id="PS50934">
    <property type="entry name" value="SWIRM"/>
    <property type="match status" value="1"/>
</dbReference>
<dbReference type="SUPFAM" id="SSF54373">
    <property type="entry name" value="FAD-linked reductases, C-terminal domain"/>
    <property type="match status" value="1"/>
</dbReference>
<dbReference type="InterPro" id="IPR009057">
    <property type="entry name" value="Homeodomain-like_sf"/>
</dbReference>
<dbReference type="Pfam" id="PF04433">
    <property type="entry name" value="SWIRM"/>
    <property type="match status" value="1"/>
</dbReference>
<evidence type="ECO:0000256" key="2">
    <source>
        <dbReference type="ARBA" id="ARBA00005995"/>
    </source>
</evidence>
<proteinExistence type="inferred from homology"/>
<organism evidence="9">
    <name type="scientific">Brachypodium distachyon</name>
    <name type="common">Purple false brome</name>
    <name type="synonym">Trachynia distachya</name>
    <dbReference type="NCBI Taxonomy" id="15368"/>
    <lineage>
        <taxon>Eukaryota</taxon>
        <taxon>Viridiplantae</taxon>
        <taxon>Streptophyta</taxon>
        <taxon>Embryophyta</taxon>
        <taxon>Tracheophyta</taxon>
        <taxon>Spermatophyta</taxon>
        <taxon>Magnoliopsida</taxon>
        <taxon>Liliopsida</taxon>
        <taxon>Poales</taxon>
        <taxon>Poaceae</taxon>
        <taxon>BOP clade</taxon>
        <taxon>Pooideae</taxon>
        <taxon>Stipodae</taxon>
        <taxon>Brachypodieae</taxon>
        <taxon>Brachypodium</taxon>
    </lineage>
</organism>
<evidence type="ECO:0000256" key="1">
    <source>
        <dbReference type="ARBA" id="ARBA00001974"/>
    </source>
</evidence>
<dbReference type="PANTHER" id="PTHR10742">
    <property type="entry name" value="FLAVIN MONOAMINE OXIDASE"/>
    <property type="match status" value="1"/>
</dbReference>
<feature type="region of interest" description="Disordered" evidence="7">
    <location>
        <begin position="156"/>
        <end position="204"/>
    </location>
</feature>
<evidence type="ECO:0000256" key="4">
    <source>
        <dbReference type="ARBA" id="ARBA00022827"/>
    </source>
</evidence>
<dbReference type="RefSeq" id="XP_010234777.1">
    <property type="nucleotide sequence ID" value="XM_010236475.3"/>
</dbReference>
<reference evidence="9" key="2">
    <citation type="submission" date="2017-06" db="EMBL/GenBank/DDBJ databases">
        <title>WGS assembly of Brachypodium distachyon.</title>
        <authorList>
            <consortium name="The International Brachypodium Initiative"/>
            <person name="Lucas S."/>
            <person name="Harmon-Smith M."/>
            <person name="Lail K."/>
            <person name="Tice H."/>
            <person name="Grimwood J."/>
            <person name="Bruce D."/>
            <person name="Barry K."/>
            <person name="Shu S."/>
            <person name="Lindquist E."/>
            <person name="Wang M."/>
            <person name="Pitluck S."/>
            <person name="Vogel J.P."/>
            <person name="Garvin D.F."/>
            <person name="Mockler T.C."/>
            <person name="Schmutz J."/>
            <person name="Rokhsar D."/>
            <person name="Bevan M.W."/>
        </authorList>
    </citation>
    <scope>NUCLEOTIDE SEQUENCE</scope>
    <source>
        <strain evidence="9">Bd21</strain>
    </source>
</reference>
<dbReference type="Proteomes" id="UP000008810">
    <property type="component" value="Chromosome 3"/>
</dbReference>
<feature type="compositionally biased region" description="Basic and acidic residues" evidence="7">
    <location>
        <begin position="222"/>
        <end position="231"/>
    </location>
</feature>
<dbReference type="GeneID" id="100845102"/>
<dbReference type="InterPro" id="IPR050281">
    <property type="entry name" value="Flavin_monoamine_oxidase"/>
</dbReference>
<dbReference type="InterPro" id="IPR036388">
    <property type="entry name" value="WH-like_DNA-bd_sf"/>
</dbReference>